<feature type="region of interest" description="Disordered" evidence="1">
    <location>
        <begin position="1098"/>
        <end position="1119"/>
    </location>
</feature>
<protein>
    <submittedName>
        <fullName evidence="2">Uncharacterized protein</fullName>
    </submittedName>
</protein>
<gene>
    <name evidence="2" type="ORF">B0J13DRAFT_608069</name>
</gene>
<dbReference type="OrthoDB" id="5344006at2759"/>
<organism evidence="2 3">
    <name type="scientific">Dactylonectria estremocensis</name>
    <dbReference type="NCBI Taxonomy" id="1079267"/>
    <lineage>
        <taxon>Eukaryota</taxon>
        <taxon>Fungi</taxon>
        <taxon>Dikarya</taxon>
        <taxon>Ascomycota</taxon>
        <taxon>Pezizomycotina</taxon>
        <taxon>Sordariomycetes</taxon>
        <taxon>Hypocreomycetidae</taxon>
        <taxon>Hypocreales</taxon>
        <taxon>Nectriaceae</taxon>
        <taxon>Dactylonectria</taxon>
    </lineage>
</organism>
<dbReference type="Proteomes" id="UP000717696">
    <property type="component" value="Unassembled WGS sequence"/>
</dbReference>
<sequence length="1119" mass="126440">MAVQESPPLNRNEPPLSLPDSERPTPPERPFVSDIRRFGTSEQMSLFGSFQIAAVQPVASAFPSIPDDINGFIAESGIDSSPTDIVHPYVGTFPVPSAKMPEENEFSPLDLSNSVALKQKLTRQLTEGEEELIDECEEFLMAQDTTVNDYKITVQQQLTAPRDPYNLDPKPEDVGYLDEHGYVVEWVKVKDKAGQDVLAADARGEATYFTAIAVVALASGNYLQDSWEAQNANLHISRFLDVLENKSWGNKDDKGDVHPIRHPEWVEYYGDDHIRRRPMSKDSFGQIVLACYCAYKCANSSAQVREQAHSLLNKWIIYLSRHQWLIHSNYVPDEFQTDGDEFVNLFDDEEHQHRITKIGKESFMLYPHELWALRNCAIEIGVPHEIILPNWAFSTGLNASFFDGPLEELVKQSGGAIDYLYDRLQYRKKWSLDLVPGWKKSRISGTLSIGAFGVVSKQQIRQLFETALRDYVLSAFEFRKELPNVLDSIMRPLSQFLYAPEINQILCKASYKESNSKYAIWPFIMEIESRPYLRLLLEPCFRDFFGFLAKKDNPNGTWAWLAHRHDVVLEQIAGFENAGDVQKWRGYAYGEKACNDWIKKTSEQELDHFCSRLDYLVLKNLAEKGLPQMPILEASFKPFLDFAVGVLDRLLQKITDNLTQQLKYFRRWVDDLGNVIEDTFSADKVTQAIKKTTGEIVTVAFRADGVVEISRWTATGSFKSFQRLEQVAENGLARVDNLLEFQKRFIDGTLKSWKWEHGKVLQSFGKYLGVPESGLTTTAVKVISLARNPAGELTQMIRSADGVLQNFTHWAAGEANGFAKATQRLTQKHRTSTGELLRWTYHPGGALKEFSQWSKSTGELSAEAADHVKRALREIEGKIDTFEWTRGVFDRSMTYAASLPSGIAKVSDCILLQNRDVGGILEQWELKKGAVKAYSRWQHSTEEGAAQAVDAVVRIERQGEKIVKHVFKEGIALQSQVLDAVGNVIGSVTKRKALLWVTLAYNPACKDLIILVSLCAASKKLKPSSAIEWMAGTSASRDMGMGAAVVVVTAVLYVVKRYVRPYWIKTLSQTSLRMNFRPRYFRSCSLPLLIWSTQSTSAPSDEAGFLTNCSDQPRNRQKL</sequence>
<accession>A0A9P9J409</accession>
<dbReference type="EMBL" id="JAGMUU010000011">
    <property type="protein sequence ID" value="KAH7142735.1"/>
    <property type="molecule type" value="Genomic_DNA"/>
</dbReference>
<evidence type="ECO:0000256" key="1">
    <source>
        <dbReference type="SAM" id="MobiDB-lite"/>
    </source>
</evidence>
<keyword evidence="3" id="KW-1185">Reference proteome</keyword>
<reference evidence="2" key="1">
    <citation type="journal article" date="2021" name="Nat. Commun.">
        <title>Genetic determinants of endophytism in the Arabidopsis root mycobiome.</title>
        <authorList>
            <person name="Mesny F."/>
            <person name="Miyauchi S."/>
            <person name="Thiergart T."/>
            <person name="Pickel B."/>
            <person name="Atanasova L."/>
            <person name="Karlsson M."/>
            <person name="Huettel B."/>
            <person name="Barry K.W."/>
            <person name="Haridas S."/>
            <person name="Chen C."/>
            <person name="Bauer D."/>
            <person name="Andreopoulos W."/>
            <person name="Pangilinan J."/>
            <person name="LaButti K."/>
            <person name="Riley R."/>
            <person name="Lipzen A."/>
            <person name="Clum A."/>
            <person name="Drula E."/>
            <person name="Henrissat B."/>
            <person name="Kohler A."/>
            <person name="Grigoriev I.V."/>
            <person name="Martin F.M."/>
            <person name="Hacquard S."/>
        </authorList>
    </citation>
    <scope>NUCLEOTIDE SEQUENCE</scope>
    <source>
        <strain evidence="2">MPI-CAGE-AT-0021</strain>
    </source>
</reference>
<feature type="region of interest" description="Disordered" evidence="1">
    <location>
        <begin position="1"/>
        <end position="31"/>
    </location>
</feature>
<dbReference type="AlphaFoldDB" id="A0A9P9J409"/>
<name>A0A9P9J409_9HYPO</name>
<proteinExistence type="predicted"/>
<evidence type="ECO:0000313" key="3">
    <source>
        <dbReference type="Proteomes" id="UP000717696"/>
    </source>
</evidence>
<comment type="caution">
    <text evidence="2">The sequence shown here is derived from an EMBL/GenBank/DDBJ whole genome shotgun (WGS) entry which is preliminary data.</text>
</comment>
<evidence type="ECO:0000313" key="2">
    <source>
        <dbReference type="EMBL" id="KAH7142735.1"/>
    </source>
</evidence>